<gene>
    <name evidence="1" type="ORF">ACFQJ7_13615</name>
</gene>
<dbReference type="Proteomes" id="UP001596414">
    <property type="component" value="Unassembled WGS sequence"/>
</dbReference>
<dbReference type="AlphaFoldDB" id="A0ABD5XAW5"/>
<evidence type="ECO:0000313" key="1">
    <source>
        <dbReference type="EMBL" id="MFC7127048.1"/>
    </source>
</evidence>
<comment type="caution">
    <text evidence="1">The sequence shown here is derived from an EMBL/GenBank/DDBJ whole genome shotgun (WGS) entry which is preliminary data.</text>
</comment>
<organism evidence="1 2">
    <name type="scientific">Halovenus rubra</name>
    <dbReference type="NCBI Taxonomy" id="869890"/>
    <lineage>
        <taxon>Archaea</taxon>
        <taxon>Methanobacteriati</taxon>
        <taxon>Methanobacteriota</taxon>
        <taxon>Stenosarchaea group</taxon>
        <taxon>Halobacteria</taxon>
        <taxon>Halobacteriales</taxon>
        <taxon>Haloarculaceae</taxon>
        <taxon>Halovenus</taxon>
    </lineage>
</organism>
<dbReference type="RefSeq" id="WP_267637098.1">
    <property type="nucleotide sequence ID" value="NZ_JAODIY010000009.1"/>
</dbReference>
<accession>A0ABD5XAW5</accession>
<proteinExistence type="predicted"/>
<name>A0ABD5XAW5_9EURY</name>
<protein>
    <submittedName>
        <fullName evidence="1">Uncharacterized protein</fullName>
    </submittedName>
</protein>
<dbReference type="EMBL" id="JBHSZQ010000047">
    <property type="protein sequence ID" value="MFC7127048.1"/>
    <property type="molecule type" value="Genomic_DNA"/>
</dbReference>
<reference evidence="1 2" key="1">
    <citation type="journal article" date="2014" name="Int. J. Syst. Evol. Microbiol.">
        <title>Complete genome sequence of Corynebacterium casei LMG S-19264T (=DSM 44701T), isolated from a smear-ripened cheese.</title>
        <authorList>
            <consortium name="US DOE Joint Genome Institute (JGI-PGF)"/>
            <person name="Walter F."/>
            <person name="Albersmeier A."/>
            <person name="Kalinowski J."/>
            <person name="Ruckert C."/>
        </authorList>
    </citation>
    <scope>NUCLEOTIDE SEQUENCE [LARGE SCALE GENOMIC DNA]</scope>
    <source>
        <strain evidence="1 2">CGMCC 4.7215</strain>
    </source>
</reference>
<sequence>MQVLDRKRYSYLLLETDGEWILTFLLGGPIERDVSVRLTPAEITAIEDGDASAADLVERFRAESSAYEGRQVTPTVWPSRDEEPGA</sequence>
<evidence type="ECO:0000313" key="2">
    <source>
        <dbReference type="Proteomes" id="UP001596414"/>
    </source>
</evidence>